<evidence type="ECO:0000256" key="2">
    <source>
        <dbReference type="ARBA" id="ARBA00022729"/>
    </source>
</evidence>
<dbReference type="RefSeq" id="WP_134849420.1">
    <property type="nucleotide sequence ID" value="NZ_CP197400.1"/>
</dbReference>
<dbReference type="EMBL" id="SPNC01000036">
    <property type="protein sequence ID" value="TFH95849.1"/>
    <property type="molecule type" value="Genomic_DNA"/>
</dbReference>
<gene>
    <name evidence="3" type="ORF">E4P47_03605</name>
</gene>
<proteinExistence type="predicted"/>
<dbReference type="Pfam" id="PF08139">
    <property type="entry name" value="LPAM_1"/>
    <property type="match status" value="1"/>
</dbReference>
<dbReference type="STRING" id="1122973.GCA_000379925_01351"/>
<keyword evidence="2" id="KW-0732">Signal</keyword>
<dbReference type="Proteomes" id="UP000297225">
    <property type="component" value="Unassembled WGS sequence"/>
</dbReference>
<dbReference type="PROSITE" id="PS51257">
    <property type="entry name" value="PROKAR_LIPOPROTEIN"/>
    <property type="match status" value="1"/>
</dbReference>
<dbReference type="AlphaFoldDB" id="A0A4Y8WPY5"/>
<dbReference type="InterPro" id="IPR025324">
    <property type="entry name" value="DUF4230"/>
</dbReference>
<evidence type="ECO:0000256" key="1">
    <source>
        <dbReference type="ARBA" id="ARBA00017922"/>
    </source>
</evidence>
<protein>
    <recommendedName>
        <fullName evidence="1">Type IV secretion system putative lipoprotein virB7</fullName>
    </recommendedName>
</protein>
<reference evidence="3 4" key="1">
    <citation type="submission" date="2019-03" db="EMBL/GenBank/DDBJ databases">
        <title>Porphyromonas levii Isolated from the Uterus of Dairy Cows.</title>
        <authorList>
            <person name="Francis A.M."/>
        </authorList>
    </citation>
    <scope>NUCLEOTIDE SEQUENCE [LARGE SCALE GENOMIC DNA]</scope>
    <source>
        <strain evidence="3 4">AF5678</strain>
    </source>
</reference>
<evidence type="ECO:0000313" key="3">
    <source>
        <dbReference type="EMBL" id="TFH95849.1"/>
    </source>
</evidence>
<organism evidence="3 4">
    <name type="scientific">Porphyromonas levii</name>
    <dbReference type="NCBI Taxonomy" id="28114"/>
    <lineage>
        <taxon>Bacteria</taxon>
        <taxon>Pseudomonadati</taxon>
        <taxon>Bacteroidota</taxon>
        <taxon>Bacteroidia</taxon>
        <taxon>Bacteroidales</taxon>
        <taxon>Porphyromonadaceae</taxon>
        <taxon>Porphyromonas</taxon>
    </lineage>
</organism>
<keyword evidence="4" id="KW-1185">Reference proteome</keyword>
<evidence type="ECO:0000313" key="4">
    <source>
        <dbReference type="Proteomes" id="UP000297225"/>
    </source>
</evidence>
<dbReference type="InterPro" id="IPR012640">
    <property type="entry name" value="Membr_lipoprot_lipid_attach_CS"/>
</dbReference>
<accession>A0A4Y8WPY5</accession>
<comment type="caution">
    <text evidence="3">The sequence shown here is derived from an EMBL/GenBank/DDBJ whole genome shotgun (WGS) entry which is preliminary data.</text>
</comment>
<dbReference type="OrthoDB" id="1093141at2"/>
<name>A0A4Y8WPY5_9PORP</name>
<sequence>MKRILIYLTLVLLLASCSEVQETSAPTLTELHEVGKLELIEYRTEEIFIISPKEQKLKLIMTLDEVSNYLDNLLTVGDRIGVYSFENFSIAYIDLSQLRDEDIRYDASRHAIVLTLPAIQIEPIGRSGEIRKLHERVSGLQSNISSEERRQMQNQASALAIKALAPGTPKHKDLVQQAERKARAYFTGMLHARGCKEVTITFRS</sequence>
<dbReference type="Pfam" id="PF14014">
    <property type="entry name" value="DUF4230"/>
    <property type="match status" value="1"/>
</dbReference>